<name>A0A940PFD9_9ENTE</name>
<protein>
    <submittedName>
        <fullName evidence="1">DUF2785 domain-containing protein</fullName>
    </submittedName>
</protein>
<dbReference type="EMBL" id="JAEEGA010000019">
    <property type="protein sequence ID" value="MBP1043840.1"/>
    <property type="molecule type" value="Genomic_DNA"/>
</dbReference>
<sequence length="272" mass="31231">MEIKTELQNVLQQPTIVFSDELLVKMLTYIGHPDSELRDSIICNLFYAGIPTGEISVKQQQWLLDQILDKQLIMTGINEVTGDRVFTRTFSLLVLALIIAEDSKSQFISEVQLALIFRLANTYLRTEQDTRGYVESKGWAHGVAHGADLLVSIVSHPSFTQAMIPEIQQTIECVLFRKTEPFMADEEGRLCQIIVTQLVKYPQSADYLVLWLKEMLVRLAVKQNEEDPFETYQFERKIFQFIEALYFRLVISNKPEISEQLLTLILSKHKGG</sequence>
<proteinExistence type="predicted"/>
<accession>A0A940PFD9</accession>
<gene>
    <name evidence="1" type="ORF">I6N95_22685</name>
</gene>
<comment type="caution">
    <text evidence="1">The sequence shown here is derived from an EMBL/GenBank/DDBJ whole genome shotgun (WGS) entry which is preliminary data.</text>
</comment>
<organism evidence="1 2">
    <name type="scientific">Vagococcus allomyrinae</name>
    <dbReference type="NCBI Taxonomy" id="2794353"/>
    <lineage>
        <taxon>Bacteria</taxon>
        <taxon>Bacillati</taxon>
        <taxon>Bacillota</taxon>
        <taxon>Bacilli</taxon>
        <taxon>Lactobacillales</taxon>
        <taxon>Enterococcaceae</taxon>
        <taxon>Vagococcus</taxon>
    </lineage>
</organism>
<dbReference type="Pfam" id="PF10978">
    <property type="entry name" value="DUF2785"/>
    <property type="match status" value="1"/>
</dbReference>
<evidence type="ECO:0000313" key="1">
    <source>
        <dbReference type="EMBL" id="MBP1043840.1"/>
    </source>
</evidence>
<dbReference type="AlphaFoldDB" id="A0A940PFD9"/>
<reference evidence="1" key="1">
    <citation type="submission" date="2020-12" db="EMBL/GenBank/DDBJ databases">
        <title>Vagococcus allomyrinae sp. nov. and Enterococcus lavae sp. nov., isolated from the larvae of Allomyrina dichotoma.</title>
        <authorList>
            <person name="Lee S.D."/>
        </authorList>
    </citation>
    <scope>NUCLEOTIDE SEQUENCE</scope>
    <source>
        <strain evidence="1">BWB3-3</strain>
    </source>
</reference>
<evidence type="ECO:0000313" key="2">
    <source>
        <dbReference type="Proteomes" id="UP000674938"/>
    </source>
</evidence>
<keyword evidence="2" id="KW-1185">Reference proteome</keyword>
<dbReference type="RefSeq" id="WP_209531717.1">
    <property type="nucleotide sequence ID" value="NZ_JAEEGA010000019.1"/>
</dbReference>
<dbReference type="Proteomes" id="UP000674938">
    <property type="component" value="Unassembled WGS sequence"/>
</dbReference>
<dbReference type="InterPro" id="IPR021247">
    <property type="entry name" value="DUF2785"/>
</dbReference>